<dbReference type="Proteomes" id="UP000886595">
    <property type="component" value="Unassembled WGS sequence"/>
</dbReference>
<keyword evidence="3" id="KW-1185">Reference proteome</keyword>
<feature type="region of interest" description="Disordered" evidence="1">
    <location>
        <begin position="1"/>
        <end position="63"/>
    </location>
</feature>
<dbReference type="OrthoDB" id="10324928at2759"/>
<reference evidence="2 3" key="1">
    <citation type="submission" date="2020-02" db="EMBL/GenBank/DDBJ databases">
        <authorList>
            <person name="Ma Q."/>
            <person name="Huang Y."/>
            <person name="Song X."/>
            <person name="Pei D."/>
        </authorList>
    </citation>
    <scope>NUCLEOTIDE SEQUENCE [LARGE SCALE GENOMIC DNA]</scope>
    <source>
        <strain evidence="2">Sxm20200214</strain>
        <tissue evidence="2">Leaf</tissue>
    </source>
</reference>
<proteinExistence type="predicted"/>
<feature type="compositionally biased region" description="Polar residues" evidence="1">
    <location>
        <begin position="15"/>
        <end position="48"/>
    </location>
</feature>
<evidence type="ECO:0000313" key="2">
    <source>
        <dbReference type="EMBL" id="KAG2300260.1"/>
    </source>
</evidence>
<accession>A0A8X7S5F2</accession>
<evidence type="ECO:0000256" key="1">
    <source>
        <dbReference type="SAM" id="MobiDB-lite"/>
    </source>
</evidence>
<name>A0A8X7S5F2_BRACI</name>
<comment type="caution">
    <text evidence="2">The sequence shown here is derived from an EMBL/GenBank/DDBJ whole genome shotgun (WGS) entry which is preliminary data.</text>
</comment>
<dbReference type="EMBL" id="JAAMPC010000008">
    <property type="protein sequence ID" value="KAG2300260.1"/>
    <property type="molecule type" value="Genomic_DNA"/>
</dbReference>
<dbReference type="AlphaFoldDB" id="A0A8X7S5F2"/>
<protein>
    <submittedName>
        <fullName evidence="2">Uncharacterized protein</fullName>
    </submittedName>
</protein>
<organism evidence="2 3">
    <name type="scientific">Brassica carinata</name>
    <name type="common">Ethiopian mustard</name>
    <name type="synonym">Abyssinian cabbage</name>
    <dbReference type="NCBI Taxonomy" id="52824"/>
    <lineage>
        <taxon>Eukaryota</taxon>
        <taxon>Viridiplantae</taxon>
        <taxon>Streptophyta</taxon>
        <taxon>Embryophyta</taxon>
        <taxon>Tracheophyta</taxon>
        <taxon>Spermatophyta</taxon>
        <taxon>Magnoliopsida</taxon>
        <taxon>eudicotyledons</taxon>
        <taxon>Gunneridae</taxon>
        <taxon>Pentapetalae</taxon>
        <taxon>rosids</taxon>
        <taxon>malvids</taxon>
        <taxon>Brassicales</taxon>
        <taxon>Brassicaceae</taxon>
        <taxon>Brassiceae</taxon>
        <taxon>Brassica</taxon>
    </lineage>
</organism>
<sequence length="133" mass="14790">MSTTRGRKRLRRPSYETTFLGGQTDRSASTSGTATQSETVPECQSQERSPAASAPLPPWVPPAPYVPPPHVMKAFNEKAMDRLKNTVGDWKDKWRFQGDAAKPIFISETTWTGLKAYWMLPRSIMTANNCSAA</sequence>
<feature type="compositionally biased region" description="Basic residues" evidence="1">
    <location>
        <begin position="1"/>
        <end position="12"/>
    </location>
</feature>
<evidence type="ECO:0000313" key="3">
    <source>
        <dbReference type="Proteomes" id="UP000886595"/>
    </source>
</evidence>
<gene>
    <name evidence="2" type="ORF">Bca52824_036732</name>
</gene>